<name>A0A7X8XYE6_9BACT</name>
<evidence type="ECO:0008006" key="5">
    <source>
        <dbReference type="Google" id="ProtNLM"/>
    </source>
</evidence>
<protein>
    <recommendedName>
        <fullName evidence="5">Secreted protein</fullName>
    </recommendedName>
</protein>
<keyword evidence="2" id="KW-0732">Signal</keyword>
<evidence type="ECO:0000313" key="4">
    <source>
        <dbReference type="Proteomes" id="UP000585050"/>
    </source>
</evidence>
<feature type="region of interest" description="Disordered" evidence="1">
    <location>
        <begin position="21"/>
        <end position="42"/>
    </location>
</feature>
<feature type="signal peptide" evidence="2">
    <location>
        <begin position="1"/>
        <end position="22"/>
    </location>
</feature>
<dbReference type="RefSeq" id="WP_168884858.1">
    <property type="nucleotide sequence ID" value="NZ_JABAIL010000010.1"/>
</dbReference>
<dbReference type="PROSITE" id="PS51257">
    <property type="entry name" value="PROKAR_LIPOPROTEIN"/>
    <property type="match status" value="1"/>
</dbReference>
<dbReference type="Proteomes" id="UP000585050">
    <property type="component" value="Unassembled WGS sequence"/>
</dbReference>
<evidence type="ECO:0000256" key="1">
    <source>
        <dbReference type="SAM" id="MobiDB-lite"/>
    </source>
</evidence>
<reference evidence="3 4" key="1">
    <citation type="submission" date="2020-04" db="EMBL/GenBank/DDBJ databases">
        <title>Flammeovirga sp. SR4, a novel species isolated from seawater.</title>
        <authorList>
            <person name="Wang X."/>
        </authorList>
    </citation>
    <scope>NUCLEOTIDE SEQUENCE [LARGE SCALE GENOMIC DNA]</scope>
    <source>
        <strain evidence="3 4">SR4</strain>
    </source>
</reference>
<accession>A0A7X8XYE6</accession>
<dbReference type="EMBL" id="JABAIL010000010">
    <property type="protein sequence ID" value="NLR94144.1"/>
    <property type="molecule type" value="Genomic_DNA"/>
</dbReference>
<keyword evidence="4" id="KW-1185">Reference proteome</keyword>
<sequence length="59" mass="7063">MKFIFKLLLLIMTFTFVSSCQEEDPTPDEEFDFRDDPNDPDDIYYPYNVIEEEESKTSN</sequence>
<comment type="caution">
    <text evidence="3">The sequence shown here is derived from an EMBL/GenBank/DDBJ whole genome shotgun (WGS) entry which is preliminary data.</text>
</comment>
<evidence type="ECO:0000313" key="3">
    <source>
        <dbReference type="EMBL" id="NLR94144.1"/>
    </source>
</evidence>
<feature type="chain" id="PRO_5031155893" description="Secreted protein" evidence="2">
    <location>
        <begin position="23"/>
        <end position="59"/>
    </location>
</feature>
<evidence type="ECO:0000256" key="2">
    <source>
        <dbReference type="SAM" id="SignalP"/>
    </source>
</evidence>
<proteinExistence type="predicted"/>
<gene>
    <name evidence="3" type="ORF">HGP29_23275</name>
</gene>
<dbReference type="AlphaFoldDB" id="A0A7X8XYE6"/>
<organism evidence="3 4">
    <name type="scientific">Flammeovirga agarivorans</name>
    <dbReference type="NCBI Taxonomy" id="2726742"/>
    <lineage>
        <taxon>Bacteria</taxon>
        <taxon>Pseudomonadati</taxon>
        <taxon>Bacteroidota</taxon>
        <taxon>Cytophagia</taxon>
        <taxon>Cytophagales</taxon>
        <taxon>Flammeovirgaceae</taxon>
        <taxon>Flammeovirga</taxon>
    </lineage>
</organism>